<dbReference type="Proteomes" id="UP000019109">
    <property type="component" value="Unassembled WGS sequence"/>
</dbReference>
<keyword evidence="1" id="KW-0472">Membrane</keyword>
<gene>
    <name evidence="3" type="ORF">JCM21531_947</name>
</gene>
<dbReference type="STRING" id="1294263.JCM21531_947"/>
<keyword evidence="1" id="KW-1133">Transmembrane helix</keyword>
<comment type="caution">
    <text evidence="3">The sequence shown here is derived from an EMBL/GenBank/DDBJ whole genome shotgun (WGS) entry which is preliminary data.</text>
</comment>
<evidence type="ECO:0000313" key="3">
    <source>
        <dbReference type="EMBL" id="GAE87569.1"/>
    </source>
</evidence>
<dbReference type="EMBL" id="BAVR01000008">
    <property type="protein sequence ID" value="GAE87569.1"/>
    <property type="molecule type" value="Genomic_DNA"/>
</dbReference>
<organism evidence="3 4">
    <name type="scientific">Acetivibrio straminisolvens JCM 21531</name>
    <dbReference type="NCBI Taxonomy" id="1294263"/>
    <lineage>
        <taxon>Bacteria</taxon>
        <taxon>Bacillati</taxon>
        <taxon>Bacillota</taxon>
        <taxon>Clostridia</taxon>
        <taxon>Eubacteriales</taxon>
        <taxon>Oscillospiraceae</taxon>
        <taxon>Acetivibrio</taxon>
    </lineage>
</organism>
<evidence type="ECO:0000259" key="2">
    <source>
        <dbReference type="SMART" id="SM00909"/>
    </source>
</evidence>
<name>W4V498_9FIRM</name>
<keyword evidence="4" id="KW-1185">Reference proteome</keyword>
<proteinExistence type="predicted"/>
<dbReference type="InterPro" id="IPR019606">
    <property type="entry name" value="GerMN"/>
</dbReference>
<dbReference type="Pfam" id="PF13490">
    <property type="entry name" value="zf-HC2"/>
    <property type="match status" value="1"/>
</dbReference>
<feature type="transmembrane region" description="Helical" evidence="1">
    <location>
        <begin position="91"/>
        <end position="112"/>
    </location>
</feature>
<reference evidence="3" key="1">
    <citation type="journal article" date="2014" name="Genome Announc.">
        <title>Draft Genome Sequence of Clostridium straminisolvens Strain JCM 21531T, Isolated from a Cellulose-Degrading Bacterial Community.</title>
        <authorList>
            <person name="Yuki M."/>
            <person name="Oshima K."/>
            <person name="Suda W."/>
            <person name="Sakamoto M."/>
            <person name="Kitamura K."/>
            <person name="Iida T."/>
            <person name="Hattori M."/>
            <person name="Ohkuma M."/>
        </authorList>
    </citation>
    <scope>NUCLEOTIDE SEQUENCE [LARGE SCALE GENOMIC DNA]</scope>
    <source>
        <strain evidence="3">JCM 21531</strain>
    </source>
</reference>
<dbReference type="OrthoDB" id="1267107at2"/>
<evidence type="ECO:0000256" key="1">
    <source>
        <dbReference type="SAM" id="Phobius"/>
    </source>
</evidence>
<dbReference type="InterPro" id="IPR027383">
    <property type="entry name" value="Znf_put"/>
</dbReference>
<accession>W4V498</accession>
<dbReference type="Pfam" id="PF10646">
    <property type="entry name" value="Germane"/>
    <property type="match status" value="1"/>
</dbReference>
<keyword evidence="1" id="KW-0812">Transmembrane</keyword>
<sequence>MRCTFNFEDIIKYSENQLSDEEKKKVKEHLDVCERCRKHYSVLKFTEVYAKDSSSVSENISKNVMEVIDMNRYSKNKKFWAGRMFYRAMPVIKPLLISAAVFAVVLIGVSNFSNFRDLINNPGSEVPNPTTSVVNPQDTNAAGVPQNTNPAVQNPAEKKTITLYYSNSNADKVVAEKREVEISKNTQIEKIVFEELQKEPKTEGLYAVIPNGTKLLSASTEGGICTLDLSKEFVDNSPGGSAGELMTLYSIINTMTELPGIDKVQFLIEGQKRDVYIHAVFNEPFKRNEEVIGKSPSEIKAEVEARSQAAIKAIKEKDMEKLASMVHPVKGVLFSPYSHIELGKHQVFTKDQLKDLLKSEKVYTWGEYDGIGDPIELTFAEYFEKFVYDHDFANAEKVAYNEIQQSGNTIVNISDVFPEGKFMDYYFSGFTPEYDGLDWASLRLVFEEYDGQWYLVCIAHGQWTI</sequence>
<feature type="domain" description="GerMN" evidence="2">
    <location>
        <begin position="189"/>
        <end position="277"/>
    </location>
</feature>
<dbReference type="SMART" id="SM00909">
    <property type="entry name" value="Germane"/>
    <property type="match status" value="1"/>
</dbReference>
<dbReference type="AlphaFoldDB" id="W4V498"/>
<dbReference type="RefSeq" id="WP_038287372.1">
    <property type="nucleotide sequence ID" value="NZ_BAVR01000008.1"/>
</dbReference>
<protein>
    <recommendedName>
        <fullName evidence="2">GerMN domain-containing protein</fullName>
    </recommendedName>
</protein>
<evidence type="ECO:0000313" key="4">
    <source>
        <dbReference type="Proteomes" id="UP000019109"/>
    </source>
</evidence>